<dbReference type="InterPro" id="IPR008927">
    <property type="entry name" value="6-PGluconate_DH-like_C_sf"/>
</dbReference>
<evidence type="ECO:0000259" key="5">
    <source>
        <dbReference type="Pfam" id="PF03446"/>
    </source>
</evidence>
<dbReference type="InterPro" id="IPR036291">
    <property type="entry name" value="NAD(P)-bd_dom_sf"/>
</dbReference>
<dbReference type="InterPro" id="IPR029154">
    <property type="entry name" value="HIBADH-like_NADP-bd"/>
</dbReference>
<dbReference type="Pfam" id="PF03446">
    <property type="entry name" value="NAD_binding_2"/>
    <property type="match status" value="1"/>
</dbReference>
<gene>
    <name evidence="7" type="ORF">ACFP3V_22875</name>
</gene>
<evidence type="ECO:0000313" key="8">
    <source>
        <dbReference type="Proteomes" id="UP001596174"/>
    </source>
</evidence>
<evidence type="ECO:0000256" key="3">
    <source>
        <dbReference type="ARBA" id="ARBA00023027"/>
    </source>
</evidence>
<protein>
    <submittedName>
        <fullName evidence="7">NAD(P)-dependent oxidoreductase</fullName>
        <ecNumber evidence="7">1.1.-.-</ecNumber>
    </submittedName>
</protein>
<dbReference type="SUPFAM" id="SSF48179">
    <property type="entry name" value="6-phosphogluconate dehydrogenase C-terminal domain-like"/>
    <property type="match status" value="1"/>
</dbReference>
<reference evidence="8" key="1">
    <citation type="journal article" date="2019" name="Int. J. Syst. Evol. Microbiol.">
        <title>The Global Catalogue of Microorganisms (GCM) 10K type strain sequencing project: providing services to taxonomists for standard genome sequencing and annotation.</title>
        <authorList>
            <consortium name="The Broad Institute Genomics Platform"/>
            <consortium name="The Broad Institute Genome Sequencing Center for Infectious Disease"/>
            <person name="Wu L."/>
            <person name="Ma J."/>
        </authorList>
    </citation>
    <scope>NUCLEOTIDE SEQUENCE [LARGE SCALE GENOMIC DNA]</scope>
    <source>
        <strain evidence="8">JCM 4816</strain>
    </source>
</reference>
<dbReference type="PANTHER" id="PTHR43060">
    <property type="entry name" value="3-HYDROXYISOBUTYRATE DEHYDROGENASE-LIKE 1, MITOCHONDRIAL-RELATED"/>
    <property type="match status" value="1"/>
</dbReference>
<comment type="caution">
    <text evidence="7">The sequence shown here is derived from an EMBL/GenBank/DDBJ whole genome shotgun (WGS) entry which is preliminary data.</text>
</comment>
<dbReference type="PIRSF" id="PIRSF000103">
    <property type="entry name" value="HIBADH"/>
    <property type="match status" value="1"/>
</dbReference>
<sequence length="320" mass="32822">MTRIGIIGVGRMGLPIGARLARAGHEVAVHDLRPERADAARASGLEWVAAGQVADAAGCWDVVITVLPSADEVAAVLTDDLVRALPRSAVWIDHSSCSPDAAAPLRERAVARGLQVLEAPLGGGPQDAADGSLRVFAAGDDALVERTLPLLLCYAAPDRVVRTGGPGTGYTVKLLVNQLWFGQAVATAEALLLGSRLGVAPELLRAALADGAASSAFVRDDLDALFAGDYLPCYGLDRIHQQLSALTALARAHGLPHAVAAAVADVHAEALGAFGPIDGELAAVALMERQAGFLIRPGADLSDTPARPPRSTSSPTSGSA</sequence>
<feature type="region of interest" description="Disordered" evidence="4">
    <location>
        <begin position="298"/>
        <end position="320"/>
    </location>
</feature>
<dbReference type="InterPro" id="IPR015815">
    <property type="entry name" value="HIBADH-related"/>
</dbReference>
<dbReference type="EMBL" id="JBHSQJ010000099">
    <property type="protein sequence ID" value="MFC5910049.1"/>
    <property type="molecule type" value="Genomic_DNA"/>
</dbReference>
<evidence type="ECO:0000313" key="7">
    <source>
        <dbReference type="EMBL" id="MFC5910049.1"/>
    </source>
</evidence>
<dbReference type="EC" id="1.1.-.-" evidence="7"/>
<feature type="domain" description="3-hydroxyisobutyrate dehydrogenase-like NAD-binding" evidence="6">
    <location>
        <begin position="167"/>
        <end position="284"/>
    </location>
</feature>
<dbReference type="Pfam" id="PF14833">
    <property type="entry name" value="NAD_binding_11"/>
    <property type="match status" value="1"/>
</dbReference>
<evidence type="ECO:0000256" key="4">
    <source>
        <dbReference type="SAM" id="MobiDB-lite"/>
    </source>
</evidence>
<organism evidence="7 8">
    <name type="scientific">Streptacidiphilus monticola</name>
    <dbReference type="NCBI Taxonomy" id="2161674"/>
    <lineage>
        <taxon>Bacteria</taxon>
        <taxon>Bacillati</taxon>
        <taxon>Actinomycetota</taxon>
        <taxon>Actinomycetes</taxon>
        <taxon>Kitasatosporales</taxon>
        <taxon>Streptomycetaceae</taxon>
        <taxon>Streptacidiphilus</taxon>
    </lineage>
</organism>
<dbReference type="Gene3D" id="3.40.50.720">
    <property type="entry name" value="NAD(P)-binding Rossmann-like Domain"/>
    <property type="match status" value="1"/>
</dbReference>
<evidence type="ECO:0000259" key="6">
    <source>
        <dbReference type="Pfam" id="PF14833"/>
    </source>
</evidence>
<comment type="similarity">
    <text evidence="1">Belongs to the HIBADH-related family.</text>
</comment>
<proteinExistence type="inferred from homology"/>
<dbReference type="SUPFAM" id="SSF51735">
    <property type="entry name" value="NAD(P)-binding Rossmann-fold domains"/>
    <property type="match status" value="1"/>
</dbReference>
<evidence type="ECO:0000256" key="1">
    <source>
        <dbReference type="ARBA" id="ARBA00009080"/>
    </source>
</evidence>
<dbReference type="Proteomes" id="UP001596174">
    <property type="component" value="Unassembled WGS sequence"/>
</dbReference>
<dbReference type="Gene3D" id="1.10.1040.10">
    <property type="entry name" value="N-(1-d-carboxylethyl)-l-norvaline Dehydrogenase, domain 2"/>
    <property type="match status" value="1"/>
</dbReference>
<feature type="domain" description="6-phosphogluconate dehydrogenase NADP-binding" evidence="5">
    <location>
        <begin position="3"/>
        <end position="159"/>
    </location>
</feature>
<feature type="compositionally biased region" description="Low complexity" evidence="4">
    <location>
        <begin position="302"/>
        <end position="320"/>
    </location>
</feature>
<dbReference type="InterPro" id="IPR006115">
    <property type="entry name" value="6PGDH_NADP-bd"/>
</dbReference>
<dbReference type="GO" id="GO:0016491">
    <property type="term" value="F:oxidoreductase activity"/>
    <property type="evidence" value="ECO:0007669"/>
    <property type="project" value="UniProtKB-KW"/>
</dbReference>
<evidence type="ECO:0000256" key="2">
    <source>
        <dbReference type="ARBA" id="ARBA00023002"/>
    </source>
</evidence>
<keyword evidence="2 7" id="KW-0560">Oxidoreductase</keyword>
<keyword evidence="3" id="KW-0520">NAD</keyword>
<accession>A0ABW1G5L5</accession>
<dbReference type="RefSeq" id="WP_380586519.1">
    <property type="nucleotide sequence ID" value="NZ_JBHSQJ010000099.1"/>
</dbReference>
<name>A0ABW1G5L5_9ACTN</name>
<keyword evidence="8" id="KW-1185">Reference proteome</keyword>
<dbReference type="PANTHER" id="PTHR43060:SF15">
    <property type="entry name" value="3-HYDROXYISOBUTYRATE DEHYDROGENASE-LIKE 1, MITOCHONDRIAL-RELATED"/>
    <property type="match status" value="1"/>
</dbReference>
<dbReference type="InterPro" id="IPR013328">
    <property type="entry name" value="6PGD_dom2"/>
</dbReference>